<dbReference type="GO" id="GO:0071555">
    <property type="term" value="P:cell wall organization"/>
    <property type="evidence" value="ECO:0007669"/>
    <property type="project" value="TreeGrafter"/>
</dbReference>
<dbReference type="InterPro" id="IPR000715">
    <property type="entry name" value="Glycosyl_transferase_4"/>
</dbReference>
<organism evidence="9 10">
    <name type="scientific">Microvirga vignae</name>
    <dbReference type="NCBI Taxonomy" id="1225564"/>
    <lineage>
        <taxon>Bacteria</taxon>
        <taxon>Pseudomonadati</taxon>
        <taxon>Pseudomonadota</taxon>
        <taxon>Alphaproteobacteria</taxon>
        <taxon>Hyphomicrobiales</taxon>
        <taxon>Methylobacteriaceae</taxon>
        <taxon>Microvirga</taxon>
    </lineage>
</organism>
<feature type="transmembrane region" description="Helical" evidence="8">
    <location>
        <begin position="50"/>
        <end position="75"/>
    </location>
</feature>
<feature type="transmembrane region" description="Helical" evidence="8">
    <location>
        <begin position="231"/>
        <end position="252"/>
    </location>
</feature>
<feature type="transmembrane region" description="Helical" evidence="8">
    <location>
        <begin position="258"/>
        <end position="281"/>
    </location>
</feature>
<evidence type="ECO:0000256" key="5">
    <source>
        <dbReference type="ARBA" id="ARBA00022989"/>
    </source>
</evidence>
<feature type="transmembrane region" description="Helical" evidence="8">
    <location>
        <begin position="302"/>
        <end position="327"/>
    </location>
</feature>
<feature type="transmembrane region" description="Helical" evidence="8">
    <location>
        <begin position="333"/>
        <end position="351"/>
    </location>
</feature>
<dbReference type="PATRIC" id="fig|1225564.3.peg.1661"/>
<dbReference type="GO" id="GO:0046872">
    <property type="term" value="F:metal ion binding"/>
    <property type="evidence" value="ECO:0007669"/>
    <property type="project" value="UniProtKB-KW"/>
</dbReference>
<keyword evidence="4 8" id="KW-0812">Transmembrane</keyword>
<keyword evidence="10" id="KW-1185">Reference proteome</keyword>
<dbReference type="PANTHER" id="PTHR22926">
    <property type="entry name" value="PHOSPHO-N-ACETYLMURAMOYL-PENTAPEPTIDE-TRANSFERASE"/>
    <property type="match status" value="1"/>
</dbReference>
<evidence type="ECO:0000256" key="6">
    <source>
        <dbReference type="ARBA" id="ARBA00023136"/>
    </source>
</evidence>
<evidence type="ECO:0000313" key="10">
    <source>
        <dbReference type="Proteomes" id="UP000035489"/>
    </source>
</evidence>
<keyword evidence="3 9" id="KW-0808">Transferase</keyword>
<feature type="transmembrane region" description="Helical" evidence="8">
    <location>
        <begin position="149"/>
        <end position="168"/>
    </location>
</feature>
<dbReference type="Pfam" id="PF00953">
    <property type="entry name" value="Glycos_transf_4"/>
    <property type="match status" value="1"/>
</dbReference>
<dbReference type="AlphaFoldDB" id="A0A0H1RFN3"/>
<feature type="transmembrane region" description="Helical" evidence="8">
    <location>
        <begin position="6"/>
        <end position="29"/>
    </location>
</feature>
<name>A0A0H1RFN3_9HYPH</name>
<reference evidence="9 10" key="1">
    <citation type="submission" date="2015-05" db="EMBL/GenBank/DDBJ databases">
        <title>Draft genome sequence of Microvirga vignae strain BR3299, a novel nitrogen fixing bacteria isolated from Brazil semi-aired region.</title>
        <authorList>
            <person name="Zilli J.E."/>
            <person name="Passos S.R."/>
            <person name="Leite J."/>
            <person name="Baldani J.I."/>
            <person name="Xavier G.R."/>
            <person name="Rumjaneck N.G."/>
            <person name="Simoes-Araujo J.L."/>
        </authorList>
    </citation>
    <scope>NUCLEOTIDE SEQUENCE [LARGE SCALE GENOMIC DNA]</scope>
    <source>
        <strain evidence="9 10">BR3299</strain>
    </source>
</reference>
<gene>
    <name evidence="9" type="ORF">AA309_05955</name>
</gene>
<comment type="cofactor">
    <cofactor evidence="7">
        <name>Mg(2+)</name>
        <dbReference type="ChEBI" id="CHEBI:18420"/>
    </cofactor>
</comment>
<sequence>MMLADHYLLAIPVSALLTCVLIVLLRPLLIRYALARPNARSSHKIPTPQGGGIAIMAAVLIVIVAGAIFSPWAPVCACPEKGLRGLLSFYVMRDPVIIVLGAAVLLAVVGACDDIRPLPAIPRLVLQFFAVFLVITAKDVRFLPDVVPYWLETSFLIIGGVWFVNLVNFMDGLDWMTVAEMVPITAFLTFLGIHTSDPFAIFTLGVGPLLASALYGALLGFAVFNKPVARLFLGDVGSLPIGLMVGWLLLILAHNGTFAAAILLPLYYLMDATITLFRRLAKRERVWEAHRSHFYQRATGNGFSVMAVVTHVFMLNLALAALAAMTLVWPSSVVQVAALAAGLLLVSLVLWRFSHPRVTASVEVSR</sequence>
<evidence type="ECO:0000256" key="1">
    <source>
        <dbReference type="ARBA" id="ARBA00004651"/>
    </source>
</evidence>
<evidence type="ECO:0000256" key="8">
    <source>
        <dbReference type="SAM" id="Phobius"/>
    </source>
</evidence>
<dbReference type="GO" id="GO:0005886">
    <property type="term" value="C:plasma membrane"/>
    <property type="evidence" value="ECO:0007669"/>
    <property type="project" value="UniProtKB-SubCell"/>
</dbReference>
<dbReference type="GO" id="GO:0016780">
    <property type="term" value="F:phosphotransferase activity, for other substituted phosphate groups"/>
    <property type="evidence" value="ECO:0007669"/>
    <property type="project" value="InterPro"/>
</dbReference>
<feature type="binding site" evidence="7">
    <location>
        <position position="235"/>
    </location>
    <ligand>
        <name>Mg(2+)</name>
        <dbReference type="ChEBI" id="CHEBI:18420"/>
    </ligand>
</feature>
<feature type="transmembrane region" description="Helical" evidence="8">
    <location>
        <begin position="95"/>
        <end position="112"/>
    </location>
</feature>
<accession>A0A0H1RFN3</accession>
<dbReference type="PANTHER" id="PTHR22926:SF3">
    <property type="entry name" value="UNDECAPRENYL-PHOSPHATE ALPHA-N-ACETYLGLUCOSAMINYL 1-PHOSPHATE TRANSFERASE"/>
    <property type="match status" value="1"/>
</dbReference>
<dbReference type="GO" id="GO:0044038">
    <property type="term" value="P:cell wall macromolecule biosynthetic process"/>
    <property type="evidence" value="ECO:0007669"/>
    <property type="project" value="TreeGrafter"/>
</dbReference>
<feature type="transmembrane region" description="Helical" evidence="8">
    <location>
        <begin position="124"/>
        <end position="143"/>
    </location>
</feature>
<feature type="binding site" evidence="7">
    <location>
        <position position="168"/>
    </location>
    <ligand>
        <name>Mg(2+)</name>
        <dbReference type="ChEBI" id="CHEBI:18420"/>
    </ligand>
</feature>
<proteinExistence type="predicted"/>
<comment type="caution">
    <text evidence="9">The sequence shown here is derived from an EMBL/GenBank/DDBJ whole genome shotgun (WGS) entry which is preliminary data.</text>
</comment>
<keyword evidence="2" id="KW-1003">Cell membrane</keyword>
<feature type="transmembrane region" description="Helical" evidence="8">
    <location>
        <begin position="175"/>
        <end position="193"/>
    </location>
</feature>
<keyword evidence="5 8" id="KW-1133">Transmembrane helix</keyword>
<evidence type="ECO:0000256" key="7">
    <source>
        <dbReference type="PIRSR" id="PIRSR600715-1"/>
    </source>
</evidence>
<evidence type="ECO:0000256" key="4">
    <source>
        <dbReference type="ARBA" id="ARBA00022692"/>
    </source>
</evidence>
<dbReference type="STRING" id="1225564.AA309_05955"/>
<dbReference type="Proteomes" id="UP000035489">
    <property type="component" value="Unassembled WGS sequence"/>
</dbReference>
<evidence type="ECO:0000256" key="2">
    <source>
        <dbReference type="ARBA" id="ARBA00022475"/>
    </source>
</evidence>
<dbReference type="CDD" id="cd06854">
    <property type="entry name" value="GT_WbpL_WbcO_like"/>
    <property type="match status" value="1"/>
</dbReference>
<dbReference type="GO" id="GO:0009103">
    <property type="term" value="P:lipopolysaccharide biosynthetic process"/>
    <property type="evidence" value="ECO:0007669"/>
    <property type="project" value="TreeGrafter"/>
</dbReference>
<keyword evidence="7" id="KW-0479">Metal-binding</keyword>
<dbReference type="EMBL" id="LCYG01000016">
    <property type="protein sequence ID" value="KLK94005.1"/>
    <property type="molecule type" value="Genomic_DNA"/>
</dbReference>
<evidence type="ECO:0000313" key="9">
    <source>
        <dbReference type="EMBL" id="KLK94005.1"/>
    </source>
</evidence>
<evidence type="ECO:0000256" key="3">
    <source>
        <dbReference type="ARBA" id="ARBA00022679"/>
    </source>
</evidence>
<feature type="transmembrane region" description="Helical" evidence="8">
    <location>
        <begin position="199"/>
        <end position="224"/>
    </location>
</feature>
<keyword evidence="7" id="KW-0460">Magnesium</keyword>
<comment type="subcellular location">
    <subcellularLocation>
        <location evidence="1">Cell membrane</location>
        <topology evidence="1">Multi-pass membrane protein</topology>
    </subcellularLocation>
</comment>
<protein>
    <submittedName>
        <fullName evidence="9">Glycosyl transferase</fullName>
    </submittedName>
</protein>
<keyword evidence="6 8" id="KW-0472">Membrane</keyword>